<evidence type="ECO:0000313" key="4">
    <source>
        <dbReference type="Proteomes" id="UP000044841"/>
    </source>
</evidence>
<dbReference type="EMBL" id="CYGV01000546">
    <property type="protein sequence ID" value="CUA68737.1"/>
    <property type="molecule type" value="Genomic_DNA"/>
</dbReference>
<proteinExistence type="predicted"/>
<evidence type="ECO:0000313" key="3">
    <source>
        <dbReference type="EMBL" id="CUA68737.1"/>
    </source>
</evidence>
<dbReference type="SMART" id="SM00906">
    <property type="entry name" value="Fungal_trans"/>
    <property type="match status" value="1"/>
</dbReference>
<feature type="domain" description="Xylanolytic transcriptional activator regulatory" evidence="2">
    <location>
        <begin position="585"/>
        <end position="655"/>
    </location>
</feature>
<dbReference type="PANTHER" id="PTHR31005">
    <property type="entry name" value="DUF4139 DOMAIN-CONTAINING PROTEIN"/>
    <property type="match status" value="1"/>
</dbReference>
<evidence type="ECO:0000259" key="2">
    <source>
        <dbReference type="SMART" id="SM00906"/>
    </source>
</evidence>
<evidence type="ECO:0000256" key="1">
    <source>
        <dbReference type="ARBA" id="ARBA00023242"/>
    </source>
</evidence>
<protein>
    <submittedName>
        <fullName evidence="3">Putative transcriptional regulatory protein C1683,13c [Schizosaccharomyces pombe 972h-]</fullName>
    </submittedName>
</protein>
<dbReference type="Pfam" id="PF13598">
    <property type="entry name" value="DUF4139"/>
    <property type="match status" value="1"/>
</dbReference>
<keyword evidence="1" id="KW-0539">Nucleus</keyword>
<dbReference type="AlphaFoldDB" id="A0A0K6FRJ9"/>
<organism evidence="3 4">
    <name type="scientific">Rhizoctonia solani</name>
    <dbReference type="NCBI Taxonomy" id="456999"/>
    <lineage>
        <taxon>Eukaryota</taxon>
        <taxon>Fungi</taxon>
        <taxon>Dikarya</taxon>
        <taxon>Basidiomycota</taxon>
        <taxon>Agaricomycotina</taxon>
        <taxon>Agaricomycetes</taxon>
        <taxon>Cantharellales</taxon>
        <taxon>Ceratobasidiaceae</taxon>
        <taxon>Rhizoctonia</taxon>
    </lineage>
</organism>
<sequence>MFAPRQLAVAKKIQELDAQMAKAQTELNEAQYKEYADSRGAQRGTAITVTVLAGSDGPADLMMTYVVSNASWKPLYDVRASIAEAPEGTSTIALHYRASITQTTGGELVGRGSLTLNCFSSAREQMVRRSIPPQGSGVRRHALAACSPTPNGMALRQAHVASTGLLNTTFGIPGRSDIPSDEGSHKVVIAVLELPATLEWVCVPRSKESVFLTCKVVNSSEFTLLPGSASVFMDDNFVSKSQIEHVSPNESFKTSLGVDSSLRVTYPAAKTLNRKTAQSGFLFMAKEEQLVSAQSQRITIRNTCLASITVRVLDHVPVSTDAGLKVNLLSPNGLEATASSNENTTEGKQKENPWKDVQKGVKARWAPLEAGGEADFGSQTTVSDENSVWEAKSANLEARRYYGHSSTCVLSRDAIFLRHDSHADYNLSSGLSSNYPRAKFWTPTATEIKRLQRPYELWETENMLLELPSDDLMPTLLNSYFDNTFFPVVHQRLFEKQLREGLHKHDKSFLRLVLLVCANGARWCDDPRVLDERWPISRSAGHRWFRQFELWHKSVVTFHQLSLWDAQVLVLISMYFCGSSATYGAWVMVGAAIRMMQDIGSHRRKAEHTLESELHKRCFWAMLLLDRLHSVHFGRNGAIADSDFDLDEVLEVDDELWSLEPGAPPPTQPPGLLPKLRVFNRAIALTRISGRCLQTVYALKQTKHLLGIDTPQGLARIVDDINSRLLDWAHNMPLDLQLFDHFQPSSNPLPSAFINMWASYYETLISINRPFISKQSELAASCLAICREAAKAFSKMARVHCTFSGSRSKFIPGLCYPAFSSAMVLAIDLIIQDHVKNPTVAHLESSLDMLGDTYSRRQKEEDMMACIQVLEDGEEYFQLAGKLRDVVREFETSLRLQPLTPRHGSPRLHEDAYQGSSVIANEHHRDSQNIPYDLTPATDDMASQVLDESSASFDIFSGYEFAIPYFLEPGIASGFPQVDQLSNSTNTFTSLGIPELTVPFSEE</sequence>
<gene>
    <name evidence="3" type="ORF">RSOLAG22IIIB_08107</name>
</gene>
<dbReference type="GO" id="GO:0006351">
    <property type="term" value="P:DNA-templated transcription"/>
    <property type="evidence" value="ECO:0007669"/>
    <property type="project" value="InterPro"/>
</dbReference>
<dbReference type="GO" id="GO:0008270">
    <property type="term" value="F:zinc ion binding"/>
    <property type="evidence" value="ECO:0007669"/>
    <property type="project" value="InterPro"/>
</dbReference>
<dbReference type="Proteomes" id="UP000044841">
    <property type="component" value="Unassembled WGS sequence"/>
</dbReference>
<dbReference type="GO" id="GO:0003677">
    <property type="term" value="F:DNA binding"/>
    <property type="evidence" value="ECO:0007669"/>
    <property type="project" value="InterPro"/>
</dbReference>
<keyword evidence="4" id="KW-1185">Reference proteome</keyword>
<reference evidence="3 4" key="1">
    <citation type="submission" date="2015-07" db="EMBL/GenBank/DDBJ databases">
        <authorList>
            <person name="Noorani M."/>
        </authorList>
    </citation>
    <scope>NUCLEOTIDE SEQUENCE [LARGE SCALE GENOMIC DNA]</scope>
    <source>
        <strain evidence="3">BBA 69670</strain>
    </source>
</reference>
<dbReference type="InterPro" id="IPR007219">
    <property type="entry name" value="XnlR_reg_dom"/>
</dbReference>
<name>A0A0K6FRJ9_9AGAM</name>
<dbReference type="PANTHER" id="PTHR31005:SF8">
    <property type="entry name" value="DUF4139 DOMAIN-CONTAINING PROTEIN"/>
    <property type="match status" value="1"/>
</dbReference>
<dbReference type="InterPro" id="IPR037291">
    <property type="entry name" value="DUF4139"/>
</dbReference>
<dbReference type="CDD" id="cd12148">
    <property type="entry name" value="fungal_TF_MHR"/>
    <property type="match status" value="1"/>
</dbReference>
<dbReference type="Pfam" id="PF04082">
    <property type="entry name" value="Fungal_trans"/>
    <property type="match status" value="1"/>
</dbReference>
<accession>A0A0K6FRJ9</accession>
<dbReference type="InterPro" id="IPR011935">
    <property type="entry name" value="CHP02231"/>
</dbReference>
<dbReference type="NCBIfam" id="TIGR02231">
    <property type="entry name" value="mucoidy inhibitor MuiA family protein"/>
    <property type="match status" value="1"/>
</dbReference>